<dbReference type="InterPro" id="IPR001646">
    <property type="entry name" value="5peptide_repeat"/>
</dbReference>
<dbReference type="AlphaFoldDB" id="K9UCP0"/>
<dbReference type="PROSITE" id="PS50076">
    <property type="entry name" value="DNAJ_2"/>
    <property type="match status" value="1"/>
</dbReference>
<dbReference type="HOGENOM" id="CLU_068007_0_0_3"/>
<dbReference type="SUPFAM" id="SSF141571">
    <property type="entry name" value="Pentapeptide repeat-like"/>
    <property type="match status" value="1"/>
</dbReference>
<dbReference type="Pfam" id="PF00805">
    <property type="entry name" value="Pentapeptide"/>
    <property type="match status" value="1"/>
</dbReference>
<gene>
    <name evidence="3" type="ORF">Cha6605_0707</name>
</gene>
<feature type="compositionally biased region" description="Basic and acidic residues" evidence="1">
    <location>
        <begin position="96"/>
        <end position="105"/>
    </location>
</feature>
<reference evidence="3 4" key="1">
    <citation type="submission" date="2012-05" db="EMBL/GenBank/DDBJ databases">
        <title>Finished chromosome of genome of Chamaesiphon sp. PCC 6605.</title>
        <authorList>
            <consortium name="US DOE Joint Genome Institute"/>
            <person name="Gugger M."/>
            <person name="Coursin T."/>
            <person name="Rippka R."/>
            <person name="Tandeau De Marsac N."/>
            <person name="Huntemann M."/>
            <person name="Wei C.-L."/>
            <person name="Han J."/>
            <person name="Detter J.C."/>
            <person name="Han C."/>
            <person name="Tapia R."/>
            <person name="Chen A."/>
            <person name="Kyrpides N."/>
            <person name="Mavromatis K."/>
            <person name="Markowitz V."/>
            <person name="Szeto E."/>
            <person name="Ivanova N."/>
            <person name="Pagani I."/>
            <person name="Pati A."/>
            <person name="Goodwin L."/>
            <person name="Nordberg H.P."/>
            <person name="Cantor M.N."/>
            <person name="Hua S.X."/>
            <person name="Woyke T."/>
            <person name="Kerfeld C.A."/>
        </authorList>
    </citation>
    <scope>NUCLEOTIDE SEQUENCE [LARGE SCALE GENOMIC DNA]</scope>
    <source>
        <strain evidence="4">ATCC 27169 / PCC 6605</strain>
    </source>
</reference>
<dbReference type="PATRIC" id="fig|1173020.3.peg.831"/>
<accession>K9UCP0</accession>
<feature type="compositionally biased region" description="Polar residues" evidence="1">
    <location>
        <begin position="69"/>
        <end position="78"/>
    </location>
</feature>
<dbReference type="Pfam" id="PF00226">
    <property type="entry name" value="DnaJ"/>
    <property type="match status" value="1"/>
</dbReference>
<dbReference type="EMBL" id="CP003600">
    <property type="protein sequence ID" value="AFY91979.1"/>
    <property type="molecule type" value="Genomic_DNA"/>
</dbReference>
<dbReference type="InterPro" id="IPR036869">
    <property type="entry name" value="J_dom_sf"/>
</dbReference>
<dbReference type="CDD" id="cd06257">
    <property type="entry name" value="DnaJ"/>
    <property type="match status" value="1"/>
</dbReference>
<dbReference type="InterPro" id="IPR051082">
    <property type="entry name" value="Pentapeptide-BTB/POZ_domain"/>
</dbReference>
<dbReference type="Gene3D" id="2.160.20.80">
    <property type="entry name" value="E3 ubiquitin-protein ligase SopA"/>
    <property type="match status" value="1"/>
</dbReference>
<dbReference type="KEGG" id="cmp:Cha6605_0707"/>
<dbReference type="Gene3D" id="1.10.287.110">
    <property type="entry name" value="DnaJ domain"/>
    <property type="match status" value="1"/>
</dbReference>
<dbReference type="eggNOG" id="COG1357">
    <property type="taxonomic scope" value="Bacteria"/>
</dbReference>
<evidence type="ECO:0000259" key="2">
    <source>
        <dbReference type="PROSITE" id="PS50076"/>
    </source>
</evidence>
<keyword evidence="4" id="KW-1185">Reference proteome</keyword>
<dbReference type="PANTHER" id="PTHR14136">
    <property type="entry name" value="BTB_POZ DOMAIN-CONTAINING PROTEIN KCTD9"/>
    <property type="match status" value="1"/>
</dbReference>
<evidence type="ECO:0000313" key="4">
    <source>
        <dbReference type="Proteomes" id="UP000010366"/>
    </source>
</evidence>
<dbReference type="STRING" id="1173020.Cha6605_0707"/>
<name>K9UCP0_CHAP6</name>
<dbReference type="Proteomes" id="UP000010366">
    <property type="component" value="Chromosome"/>
</dbReference>
<dbReference type="PANTHER" id="PTHR14136:SF17">
    <property type="entry name" value="BTB_POZ DOMAIN-CONTAINING PROTEIN KCTD9"/>
    <property type="match status" value="1"/>
</dbReference>
<dbReference type="InterPro" id="IPR001623">
    <property type="entry name" value="DnaJ_domain"/>
</dbReference>
<feature type="compositionally biased region" description="Polar residues" evidence="1">
    <location>
        <begin position="128"/>
        <end position="144"/>
    </location>
</feature>
<dbReference type="eggNOG" id="COG2214">
    <property type="taxonomic scope" value="Bacteria"/>
</dbReference>
<sequence>MNDDLQSWYRALELEPGASLEEVNQAYKDLVLVWHPDRLPQDSARLQEKAHAKLKEINNARDRLREYQATRTDSNGNGDRTHSTSSRSTTGSAKADVTRTEREPTTYRTTQRQHSRRASARPEPSQPARPSTAQPARPSTTQPAKVTETPVYPQSSATKPTNHRHHIKTAQRTPPARPDLSGVDWSGTSLSERDLSGRNLSNANLSNTDLQDSFLHNTNLQGANLQKANLFRANLFQANLSNANLREANLVGADLSGADLSGADLTGARIKIGGRIAVRLIGANLIGAIMPDGQVYN</sequence>
<dbReference type="SUPFAM" id="SSF46565">
    <property type="entry name" value="Chaperone J-domain"/>
    <property type="match status" value="1"/>
</dbReference>
<protein>
    <submittedName>
        <fullName evidence="3">Putative low-complexity protein</fullName>
    </submittedName>
</protein>
<feature type="domain" description="J" evidence="2">
    <location>
        <begin position="7"/>
        <end position="78"/>
    </location>
</feature>
<evidence type="ECO:0000256" key="1">
    <source>
        <dbReference type="SAM" id="MobiDB-lite"/>
    </source>
</evidence>
<dbReference type="RefSeq" id="WP_015158173.1">
    <property type="nucleotide sequence ID" value="NC_019697.1"/>
</dbReference>
<dbReference type="SMART" id="SM00271">
    <property type="entry name" value="DnaJ"/>
    <property type="match status" value="1"/>
</dbReference>
<dbReference type="OrthoDB" id="510365at2"/>
<organism evidence="3 4">
    <name type="scientific">Chamaesiphon minutus (strain ATCC 27169 / PCC 6605)</name>
    <dbReference type="NCBI Taxonomy" id="1173020"/>
    <lineage>
        <taxon>Bacteria</taxon>
        <taxon>Bacillati</taxon>
        <taxon>Cyanobacteriota</taxon>
        <taxon>Cyanophyceae</taxon>
        <taxon>Gomontiellales</taxon>
        <taxon>Chamaesiphonaceae</taxon>
        <taxon>Chamaesiphon</taxon>
    </lineage>
</organism>
<proteinExistence type="predicted"/>
<feature type="region of interest" description="Disordered" evidence="1">
    <location>
        <begin position="69"/>
        <end position="188"/>
    </location>
</feature>
<dbReference type="PRINTS" id="PR00625">
    <property type="entry name" value="JDOMAIN"/>
</dbReference>
<evidence type="ECO:0000313" key="3">
    <source>
        <dbReference type="EMBL" id="AFY91979.1"/>
    </source>
</evidence>